<reference evidence="6" key="1">
    <citation type="journal article" date="2010" name="Science">
        <title>Plasticity of animal genome architecture unmasked by rapid evolution of a pelagic tunicate.</title>
        <authorList>
            <person name="Denoeud F."/>
            <person name="Henriet S."/>
            <person name="Mungpakdee S."/>
            <person name="Aury J.M."/>
            <person name="Da Silva C."/>
            <person name="Brinkmann H."/>
            <person name="Mikhaleva J."/>
            <person name="Olsen L.C."/>
            <person name="Jubin C."/>
            <person name="Canestro C."/>
            <person name="Bouquet J.M."/>
            <person name="Danks G."/>
            <person name="Poulain J."/>
            <person name="Campsteijn C."/>
            <person name="Adamski M."/>
            <person name="Cross I."/>
            <person name="Yadetie F."/>
            <person name="Muffato M."/>
            <person name="Louis A."/>
            <person name="Butcher S."/>
            <person name="Tsagkogeorga G."/>
            <person name="Konrad A."/>
            <person name="Singh S."/>
            <person name="Jensen M.F."/>
            <person name="Cong E.H."/>
            <person name="Eikeseth-Otteraa H."/>
            <person name="Noel B."/>
            <person name="Anthouard V."/>
            <person name="Porcel B.M."/>
            <person name="Kachouri-Lafond R."/>
            <person name="Nishino A."/>
            <person name="Ugolini M."/>
            <person name="Chourrout P."/>
            <person name="Nishida H."/>
            <person name="Aasland R."/>
            <person name="Huzurbazar S."/>
            <person name="Westhof E."/>
            <person name="Delsuc F."/>
            <person name="Lehrach H."/>
            <person name="Reinhardt R."/>
            <person name="Weissenbach J."/>
            <person name="Roy S.W."/>
            <person name="Artiguenave F."/>
            <person name="Postlethwait J.H."/>
            <person name="Manak J.R."/>
            <person name="Thompson E.M."/>
            <person name="Jaillon O."/>
            <person name="Du Pasquier L."/>
            <person name="Boudinot P."/>
            <person name="Liberles D.A."/>
            <person name="Volff J.N."/>
            <person name="Philippe H."/>
            <person name="Lenhard B."/>
            <person name="Roest Crollius H."/>
            <person name="Wincker P."/>
            <person name="Chourrout D."/>
        </authorList>
    </citation>
    <scope>NUCLEOTIDE SEQUENCE [LARGE SCALE GENOMIC DNA]</scope>
</reference>
<keyword evidence="1" id="KW-0479">Metal-binding</keyword>
<dbReference type="Pfam" id="PF13445">
    <property type="entry name" value="zf-RING_UBOX"/>
    <property type="match status" value="1"/>
</dbReference>
<dbReference type="PROSITE" id="PS50089">
    <property type="entry name" value="ZF_RING_2"/>
    <property type="match status" value="1"/>
</dbReference>
<dbReference type="EMBL" id="FN653054">
    <property type="protein sequence ID" value="CBY10273.1"/>
    <property type="molecule type" value="Genomic_DNA"/>
</dbReference>
<evidence type="ECO:0000313" key="6">
    <source>
        <dbReference type="EMBL" id="CBY10273.1"/>
    </source>
</evidence>
<name>E4XI72_OIKDI</name>
<organism evidence="6">
    <name type="scientific">Oikopleura dioica</name>
    <name type="common">Tunicate</name>
    <dbReference type="NCBI Taxonomy" id="34765"/>
    <lineage>
        <taxon>Eukaryota</taxon>
        <taxon>Metazoa</taxon>
        <taxon>Chordata</taxon>
        <taxon>Tunicata</taxon>
        <taxon>Appendicularia</taxon>
        <taxon>Copelata</taxon>
        <taxon>Oikopleuridae</taxon>
        <taxon>Oikopleura</taxon>
    </lineage>
</organism>
<dbReference type="SMART" id="SM00184">
    <property type="entry name" value="RING"/>
    <property type="match status" value="1"/>
</dbReference>
<evidence type="ECO:0000313" key="7">
    <source>
        <dbReference type="Proteomes" id="UP000001307"/>
    </source>
</evidence>
<dbReference type="SUPFAM" id="SSF57850">
    <property type="entry name" value="RING/U-box"/>
    <property type="match status" value="1"/>
</dbReference>
<dbReference type="AlphaFoldDB" id="E4XI72"/>
<evidence type="ECO:0000256" key="1">
    <source>
        <dbReference type="ARBA" id="ARBA00022723"/>
    </source>
</evidence>
<dbReference type="InParanoid" id="E4XI72"/>
<sequence length="118" mass="13762">MDLVPDDRQKQTIQLRTPTQIIPLHQTLVLWCRNETNDDAKKNKPRWEAVSTTVEIAEEDFKCPICLDFFKQPIETPCCRQAFCKSCLEKSANNHRAEFKCPFCNKFTSQERVANPPF</sequence>
<dbReference type="GO" id="GO:0008270">
    <property type="term" value="F:zinc ion binding"/>
    <property type="evidence" value="ECO:0007669"/>
    <property type="project" value="UniProtKB-KW"/>
</dbReference>
<keyword evidence="2 4" id="KW-0863">Zinc-finger</keyword>
<dbReference type="InterPro" id="IPR001841">
    <property type="entry name" value="Znf_RING"/>
</dbReference>
<dbReference type="Gene3D" id="3.30.40.10">
    <property type="entry name" value="Zinc/RING finger domain, C3HC4 (zinc finger)"/>
    <property type="match status" value="1"/>
</dbReference>
<evidence type="ECO:0000259" key="5">
    <source>
        <dbReference type="PROSITE" id="PS50089"/>
    </source>
</evidence>
<evidence type="ECO:0000256" key="2">
    <source>
        <dbReference type="ARBA" id="ARBA00022771"/>
    </source>
</evidence>
<dbReference type="OrthoDB" id="6105938at2759"/>
<evidence type="ECO:0000256" key="3">
    <source>
        <dbReference type="ARBA" id="ARBA00022833"/>
    </source>
</evidence>
<protein>
    <recommendedName>
        <fullName evidence="5">RING-type domain-containing protein</fullName>
    </recommendedName>
</protein>
<keyword evidence="7" id="KW-1185">Reference proteome</keyword>
<feature type="domain" description="RING-type" evidence="5">
    <location>
        <begin position="63"/>
        <end position="105"/>
    </location>
</feature>
<proteinExistence type="predicted"/>
<dbReference type="InterPro" id="IPR013083">
    <property type="entry name" value="Znf_RING/FYVE/PHD"/>
</dbReference>
<dbReference type="Proteomes" id="UP000001307">
    <property type="component" value="Unassembled WGS sequence"/>
</dbReference>
<keyword evidence="3" id="KW-0862">Zinc</keyword>
<gene>
    <name evidence="6" type="ORF">GSOID_T00011210001</name>
</gene>
<accession>E4XI72</accession>
<dbReference type="InterPro" id="IPR027370">
    <property type="entry name" value="Znf-RING_euk"/>
</dbReference>
<evidence type="ECO:0000256" key="4">
    <source>
        <dbReference type="PROSITE-ProRule" id="PRU00175"/>
    </source>
</evidence>